<dbReference type="Proteomes" id="UP000297245">
    <property type="component" value="Unassembled WGS sequence"/>
</dbReference>
<keyword evidence="2" id="KW-1185">Reference proteome</keyword>
<reference evidence="1 2" key="1">
    <citation type="journal article" date="2019" name="Nat. Ecol. Evol.">
        <title>Megaphylogeny resolves global patterns of mushroom evolution.</title>
        <authorList>
            <person name="Varga T."/>
            <person name="Krizsan K."/>
            <person name="Foldi C."/>
            <person name="Dima B."/>
            <person name="Sanchez-Garcia M."/>
            <person name="Sanchez-Ramirez S."/>
            <person name="Szollosi G.J."/>
            <person name="Szarkandi J.G."/>
            <person name="Papp V."/>
            <person name="Albert L."/>
            <person name="Andreopoulos W."/>
            <person name="Angelini C."/>
            <person name="Antonin V."/>
            <person name="Barry K.W."/>
            <person name="Bougher N.L."/>
            <person name="Buchanan P."/>
            <person name="Buyck B."/>
            <person name="Bense V."/>
            <person name="Catcheside P."/>
            <person name="Chovatia M."/>
            <person name="Cooper J."/>
            <person name="Damon W."/>
            <person name="Desjardin D."/>
            <person name="Finy P."/>
            <person name="Geml J."/>
            <person name="Haridas S."/>
            <person name="Hughes K."/>
            <person name="Justo A."/>
            <person name="Karasinski D."/>
            <person name="Kautmanova I."/>
            <person name="Kiss B."/>
            <person name="Kocsube S."/>
            <person name="Kotiranta H."/>
            <person name="LaButti K.M."/>
            <person name="Lechner B.E."/>
            <person name="Liimatainen K."/>
            <person name="Lipzen A."/>
            <person name="Lukacs Z."/>
            <person name="Mihaltcheva S."/>
            <person name="Morgado L.N."/>
            <person name="Niskanen T."/>
            <person name="Noordeloos M.E."/>
            <person name="Ohm R.A."/>
            <person name="Ortiz-Santana B."/>
            <person name="Ovrebo C."/>
            <person name="Racz N."/>
            <person name="Riley R."/>
            <person name="Savchenko A."/>
            <person name="Shiryaev A."/>
            <person name="Soop K."/>
            <person name="Spirin V."/>
            <person name="Szebenyi C."/>
            <person name="Tomsovsky M."/>
            <person name="Tulloss R.E."/>
            <person name="Uehling J."/>
            <person name="Grigoriev I.V."/>
            <person name="Vagvolgyi C."/>
            <person name="Papp T."/>
            <person name="Martin F.M."/>
            <person name="Miettinen O."/>
            <person name="Hibbett D.S."/>
            <person name="Nagy L.G."/>
        </authorList>
    </citation>
    <scope>NUCLEOTIDE SEQUENCE [LARGE SCALE GENOMIC DNA]</scope>
    <source>
        <strain evidence="1 2">CBS 962.96</strain>
    </source>
</reference>
<gene>
    <name evidence="1" type="ORF">K435DRAFT_686058</name>
</gene>
<protein>
    <recommendedName>
        <fullName evidence="3">DDE-1 domain-containing protein</fullName>
    </recommendedName>
</protein>
<proteinExistence type="predicted"/>
<sequence length="170" mass="18778">MAPEILDHTFKDGSHFQASKSFIRAFLHDALRWSPRKGTRAAHKLPNDWEELLQKSLLRKAYAIKEEDILPEFIVNSDQTNVVYAPGDKRTWAEAGANQVKLLGGDEKRAFTVMVSVSVSGTLLPFQAIYAGKTDRSCPSRSAPAYAEAIALGILFEPSGTATLISWITE</sequence>
<evidence type="ECO:0000313" key="1">
    <source>
        <dbReference type="EMBL" id="THU85170.1"/>
    </source>
</evidence>
<evidence type="ECO:0000313" key="2">
    <source>
        <dbReference type="Proteomes" id="UP000297245"/>
    </source>
</evidence>
<organism evidence="1 2">
    <name type="scientific">Dendrothele bispora (strain CBS 962.96)</name>
    <dbReference type="NCBI Taxonomy" id="1314807"/>
    <lineage>
        <taxon>Eukaryota</taxon>
        <taxon>Fungi</taxon>
        <taxon>Dikarya</taxon>
        <taxon>Basidiomycota</taxon>
        <taxon>Agaricomycotina</taxon>
        <taxon>Agaricomycetes</taxon>
        <taxon>Agaricomycetidae</taxon>
        <taxon>Agaricales</taxon>
        <taxon>Agaricales incertae sedis</taxon>
        <taxon>Dendrothele</taxon>
    </lineage>
</organism>
<accession>A0A4S8L9B8</accession>
<dbReference type="OrthoDB" id="3341102at2759"/>
<dbReference type="AlphaFoldDB" id="A0A4S8L9B8"/>
<evidence type="ECO:0008006" key="3">
    <source>
        <dbReference type="Google" id="ProtNLM"/>
    </source>
</evidence>
<name>A0A4S8L9B8_DENBC</name>
<dbReference type="EMBL" id="ML179562">
    <property type="protein sequence ID" value="THU85170.1"/>
    <property type="molecule type" value="Genomic_DNA"/>
</dbReference>